<reference evidence="2 3" key="1">
    <citation type="journal article" date="2016" name="Sci. Rep.">
        <title>Peltaster fructicola genome reveals evolution from an invasive phytopathogen to an ectophytic parasite.</title>
        <authorList>
            <person name="Xu C."/>
            <person name="Chen H."/>
            <person name="Gleason M.L."/>
            <person name="Xu J.R."/>
            <person name="Liu H."/>
            <person name="Zhang R."/>
            <person name="Sun G."/>
        </authorList>
    </citation>
    <scope>NUCLEOTIDE SEQUENCE [LARGE SCALE GENOMIC DNA]</scope>
    <source>
        <strain evidence="2 3">LNHT1506</strain>
    </source>
</reference>
<dbReference type="GO" id="GO:0043248">
    <property type="term" value="P:proteasome assembly"/>
    <property type="evidence" value="ECO:0007669"/>
    <property type="project" value="InterPro"/>
</dbReference>
<protein>
    <submittedName>
        <fullName evidence="2">Uncharacterized protein</fullName>
    </submittedName>
</protein>
<dbReference type="PANTHER" id="PTHR31051:SF1">
    <property type="entry name" value="PROTEASOME ASSEMBLY CHAPERONE 3"/>
    <property type="match status" value="1"/>
</dbReference>
<dbReference type="InterPro" id="IPR018788">
    <property type="entry name" value="Proteasome_assmbl_chp_3"/>
</dbReference>
<organism evidence="2 3">
    <name type="scientific">Peltaster fructicola</name>
    <dbReference type="NCBI Taxonomy" id="286661"/>
    <lineage>
        <taxon>Eukaryota</taxon>
        <taxon>Fungi</taxon>
        <taxon>Dikarya</taxon>
        <taxon>Ascomycota</taxon>
        <taxon>Pezizomycotina</taxon>
        <taxon>Dothideomycetes</taxon>
        <taxon>Dothideomycetes incertae sedis</taxon>
        <taxon>Peltaster</taxon>
    </lineage>
</organism>
<name>A0A6H0Y4W6_9PEZI</name>
<accession>A0A6H0Y4W6</accession>
<dbReference type="PANTHER" id="PTHR31051">
    <property type="entry name" value="PROTEASOME ASSEMBLY CHAPERONE 3"/>
    <property type="match status" value="1"/>
</dbReference>
<dbReference type="InterPro" id="IPR053720">
    <property type="entry name" value="Psm_Assembly_Chaperone"/>
</dbReference>
<feature type="region of interest" description="Disordered" evidence="1">
    <location>
        <begin position="1"/>
        <end position="22"/>
    </location>
</feature>
<dbReference type="EMBL" id="CP051143">
    <property type="protein sequence ID" value="QIX02006.1"/>
    <property type="molecule type" value="Genomic_DNA"/>
</dbReference>
<gene>
    <name evidence="2" type="ORF">AMS68_007523</name>
</gene>
<sequence>MASAIESQIQPSPFPAPSKTTSAVLSGRDTDITSISFADRILLIVSQTGSLAHWVHVPLAASTDPLNSGRLDSHDADNALLPLPHLTATTVLGGTKPDVEVLGQTLATTIASAILVKQPNEERTLVMGLGLVDVANIRKEAFDELIGAILDLL</sequence>
<dbReference type="AlphaFoldDB" id="A0A6H0Y4W6"/>
<evidence type="ECO:0000256" key="1">
    <source>
        <dbReference type="SAM" id="MobiDB-lite"/>
    </source>
</evidence>
<dbReference type="Proteomes" id="UP000503462">
    <property type="component" value="Chromosome 5"/>
</dbReference>
<feature type="compositionally biased region" description="Polar residues" evidence="1">
    <location>
        <begin position="1"/>
        <end position="11"/>
    </location>
</feature>
<dbReference type="OrthoDB" id="5593278at2759"/>
<dbReference type="Gene3D" id="3.30.230.90">
    <property type="match status" value="1"/>
</dbReference>
<evidence type="ECO:0000313" key="3">
    <source>
        <dbReference type="Proteomes" id="UP000503462"/>
    </source>
</evidence>
<proteinExistence type="predicted"/>
<keyword evidence="3" id="KW-1185">Reference proteome</keyword>
<evidence type="ECO:0000313" key="2">
    <source>
        <dbReference type="EMBL" id="QIX02006.1"/>
    </source>
</evidence>